<keyword evidence="3" id="KW-0274">FAD</keyword>
<keyword evidence="2" id="KW-0285">Flavoprotein</keyword>
<dbReference type="Pfam" id="PF01494">
    <property type="entry name" value="FAD_binding_3"/>
    <property type="match status" value="1"/>
</dbReference>
<dbReference type="PANTHER" id="PTHR13789">
    <property type="entry name" value="MONOOXYGENASE"/>
    <property type="match status" value="1"/>
</dbReference>
<dbReference type="OrthoDB" id="16820at2759"/>
<dbReference type="AlphaFoldDB" id="A0A163KR78"/>
<dbReference type="SUPFAM" id="SSF51905">
    <property type="entry name" value="FAD/NAD(P)-binding domain"/>
    <property type="match status" value="1"/>
</dbReference>
<sequence>MSSILNQTTGKHTVDSDNGALARKDDVALSWTTSYPSRLVRFLRKLDTDETSRDQALFDRTNPTPARVRLNVVIVGAGLGGLVLDIALGRRGHWVRILEQAPKLGEIGAGIQIPPNSARLLRRWEVMQYLEKWLTRPEGIDFRRWENGKIVGHTALEEAVQADFDEPYCAVHRTHLHDAMLHRALQLGVKVDLGCGWFSTTKSRVL</sequence>
<evidence type="ECO:0000256" key="2">
    <source>
        <dbReference type="ARBA" id="ARBA00022630"/>
    </source>
</evidence>
<dbReference type="PANTHER" id="PTHR13789:SF306">
    <property type="entry name" value="HYDROXYLASE, PUTATIVE-RELATED"/>
    <property type="match status" value="1"/>
</dbReference>
<evidence type="ECO:0000256" key="3">
    <source>
        <dbReference type="ARBA" id="ARBA00022827"/>
    </source>
</evidence>
<comment type="caution">
    <text evidence="7">The sequence shown here is derived from an EMBL/GenBank/DDBJ whole genome shotgun (WGS) entry which is preliminary data.</text>
</comment>
<protein>
    <submittedName>
        <fullName evidence="7">Oxidoreductase</fullName>
    </submittedName>
</protein>
<dbReference type="Proteomes" id="UP000076837">
    <property type="component" value="Unassembled WGS sequence"/>
</dbReference>
<dbReference type="STRING" id="5454.A0A163KR78"/>
<evidence type="ECO:0000313" key="7">
    <source>
        <dbReference type="EMBL" id="KZM27190.1"/>
    </source>
</evidence>
<keyword evidence="8" id="KW-1185">Reference proteome</keyword>
<evidence type="ECO:0000256" key="1">
    <source>
        <dbReference type="ARBA" id="ARBA00007992"/>
    </source>
</evidence>
<dbReference type="EMBL" id="JYNV01000077">
    <property type="protein sequence ID" value="KZM27190.1"/>
    <property type="molecule type" value="Genomic_DNA"/>
</dbReference>
<dbReference type="GO" id="GO:0004497">
    <property type="term" value="F:monooxygenase activity"/>
    <property type="evidence" value="ECO:0007669"/>
    <property type="project" value="UniProtKB-KW"/>
</dbReference>
<accession>A0A163KR78</accession>
<evidence type="ECO:0000259" key="6">
    <source>
        <dbReference type="Pfam" id="PF01494"/>
    </source>
</evidence>
<reference evidence="7 8" key="1">
    <citation type="journal article" date="2016" name="Sci. Rep.">
        <title>Draft genome sequencing and secretome analysis of fungal phytopathogen Ascochyta rabiei provides insight into the necrotrophic effector repertoire.</title>
        <authorList>
            <person name="Verma S."/>
            <person name="Gazara R.K."/>
            <person name="Nizam S."/>
            <person name="Parween S."/>
            <person name="Chattopadhyay D."/>
            <person name="Verma P.K."/>
        </authorList>
    </citation>
    <scope>NUCLEOTIDE SEQUENCE [LARGE SCALE GENOMIC DNA]</scope>
    <source>
        <strain evidence="7 8">ArDII</strain>
    </source>
</reference>
<dbReference type="InterPro" id="IPR002938">
    <property type="entry name" value="FAD-bd"/>
</dbReference>
<dbReference type="GO" id="GO:0071949">
    <property type="term" value="F:FAD binding"/>
    <property type="evidence" value="ECO:0007669"/>
    <property type="project" value="InterPro"/>
</dbReference>
<dbReference type="InterPro" id="IPR050493">
    <property type="entry name" value="FAD-dep_Monooxygenase_BioMet"/>
</dbReference>
<dbReference type="InterPro" id="IPR036188">
    <property type="entry name" value="FAD/NAD-bd_sf"/>
</dbReference>
<evidence type="ECO:0000313" key="8">
    <source>
        <dbReference type="Proteomes" id="UP000076837"/>
    </source>
</evidence>
<keyword evidence="5" id="KW-0503">Monooxygenase</keyword>
<evidence type="ECO:0000256" key="4">
    <source>
        <dbReference type="ARBA" id="ARBA00023002"/>
    </source>
</evidence>
<keyword evidence="4" id="KW-0560">Oxidoreductase</keyword>
<name>A0A163KR78_DIDRA</name>
<proteinExistence type="inferred from homology"/>
<evidence type="ECO:0000256" key="5">
    <source>
        <dbReference type="ARBA" id="ARBA00023033"/>
    </source>
</evidence>
<feature type="domain" description="FAD-binding" evidence="6">
    <location>
        <begin position="70"/>
        <end position="192"/>
    </location>
</feature>
<gene>
    <name evidence="7" type="ORF">ST47_g1669</name>
</gene>
<dbReference type="Gene3D" id="3.50.50.60">
    <property type="entry name" value="FAD/NAD(P)-binding domain"/>
    <property type="match status" value="1"/>
</dbReference>
<comment type="similarity">
    <text evidence="1">Belongs to the paxM FAD-dependent monooxygenase family.</text>
</comment>
<organism evidence="7 8">
    <name type="scientific">Didymella rabiei</name>
    <name type="common">Chickpea ascochyta blight fungus</name>
    <name type="synonym">Mycosphaerella rabiei</name>
    <dbReference type="NCBI Taxonomy" id="5454"/>
    <lineage>
        <taxon>Eukaryota</taxon>
        <taxon>Fungi</taxon>
        <taxon>Dikarya</taxon>
        <taxon>Ascomycota</taxon>
        <taxon>Pezizomycotina</taxon>
        <taxon>Dothideomycetes</taxon>
        <taxon>Pleosporomycetidae</taxon>
        <taxon>Pleosporales</taxon>
        <taxon>Pleosporineae</taxon>
        <taxon>Didymellaceae</taxon>
        <taxon>Ascochyta</taxon>
    </lineage>
</organism>